<protein>
    <submittedName>
        <fullName evidence="1">Uncharacterized protein</fullName>
    </submittedName>
</protein>
<dbReference type="Gene3D" id="2.130.10.10">
    <property type="entry name" value="YVTN repeat-like/Quinoprotein amine dehydrogenase"/>
    <property type="match status" value="1"/>
</dbReference>
<reference evidence="1" key="1">
    <citation type="submission" date="2025-08" db="UniProtKB">
        <authorList>
            <consortium name="Ensembl"/>
        </authorList>
    </citation>
    <scope>IDENTIFICATION</scope>
</reference>
<organism evidence="1 2">
    <name type="scientific">Sphenodon punctatus</name>
    <name type="common">Tuatara</name>
    <name type="synonym">Hatteria punctata</name>
    <dbReference type="NCBI Taxonomy" id="8508"/>
    <lineage>
        <taxon>Eukaryota</taxon>
        <taxon>Metazoa</taxon>
        <taxon>Chordata</taxon>
        <taxon>Craniata</taxon>
        <taxon>Vertebrata</taxon>
        <taxon>Euteleostomi</taxon>
        <taxon>Lepidosauria</taxon>
        <taxon>Sphenodontia</taxon>
        <taxon>Sphenodontidae</taxon>
        <taxon>Sphenodon</taxon>
    </lineage>
</organism>
<dbReference type="SUPFAM" id="SSF50978">
    <property type="entry name" value="WD40 repeat-like"/>
    <property type="match status" value="1"/>
</dbReference>
<sequence>MILANTLFQCVCYHPDEHQVLTSGTDRKIGYWEVFDGSAVRDLEGSLTGSINGMDITSNG</sequence>
<dbReference type="Ensembl" id="ENSSPUT00000007774.1">
    <property type="protein sequence ID" value="ENSSPUP00000007294.1"/>
    <property type="gene ID" value="ENSSPUG00000005651.1"/>
</dbReference>
<dbReference type="AlphaFoldDB" id="A0A8D0GEY8"/>
<keyword evidence="2" id="KW-1185">Reference proteome</keyword>
<evidence type="ECO:0000313" key="2">
    <source>
        <dbReference type="Proteomes" id="UP000694392"/>
    </source>
</evidence>
<dbReference type="Proteomes" id="UP000694392">
    <property type="component" value="Unplaced"/>
</dbReference>
<dbReference type="InterPro" id="IPR015943">
    <property type="entry name" value="WD40/YVTN_repeat-like_dom_sf"/>
</dbReference>
<name>A0A8D0GEY8_SPHPU</name>
<accession>A0A8D0GEY8</accession>
<evidence type="ECO:0000313" key="1">
    <source>
        <dbReference type="Ensembl" id="ENSSPUP00000007294.1"/>
    </source>
</evidence>
<proteinExistence type="predicted"/>
<dbReference type="InterPro" id="IPR036322">
    <property type="entry name" value="WD40_repeat_dom_sf"/>
</dbReference>
<dbReference type="GeneTree" id="ENSGT01000000221865"/>
<reference evidence="1" key="2">
    <citation type="submission" date="2025-09" db="UniProtKB">
        <authorList>
            <consortium name="Ensembl"/>
        </authorList>
    </citation>
    <scope>IDENTIFICATION</scope>
</reference>